<dbReference type="SMART" id="SM00360">
    <property type="entry name" value="RRM"/>
    <property type="match status" value="5"/>
</dbReference>
<dbReference type="GO" id="GO:1990904">
    <property type="term" value="C:ribonucleoprotein complex"/>
    <property type="evidence" value="ECO:0007669"/>
    <property type="project" value="UniProtKB-KW"/>
</dbReference>
<evidence type="ECO:0000256" key="1">
    <source>
        <dbReference type="ARBA" id="ARBA00004123"/>
    </source>
</evidence>
<keyword evidence="8" id="KW-0687">Ribonucleoprotein</keyword>
<feature type="domain" description="RRM" evidence="11">
    <location>
        <begin position="596"/>
        <end position="680"/>
    </location>
</feature>
<feature type="region of interest" description="Disordered" evidence="10">
    <location>
        <begin position="82"/>
        <end position="131"/>
    </location>
</feature>
<dbReference type="PANTHER" id="PTHR48025:SF1">
    <property type="entry name" value="RRM DOMAIN-CONTAINING PROTEIN"/>
    <property type="match status" value="1"/>
</dbReference>
<dbReference type="InterPro" id="IPR050502">
    <property type="entry name" value="Euk_RNA-bind_prot"/>
</dbReference>
<accession>A0A8H5H8I8</accession>
<evidence type="ECO:0000256" key="2">
    <source>
        <dbReference type="ARBA" id="ARBA00008033"/>
    </source>
</evidence>
<keyword evidence="6 9" id="KW-0694">RNA-binding</keyword>
<organism evidence="12 13">
    <name type="scientific">Tricholomella constricta</name>
    <dbReference type="NCBI Taxonomy" id="117010"/>
    <lineage>
        <taxon>Eukaryota</taxon>
        <taxon>Fungi</taxon>
        <taxon>Dikarya</taxon>
        <taxon>Basidiomycota</taxon>
        <taxon>Agaricomycotina</taxon>
        <taxon>Agaricomycetes</taxon>
        <taxon>Agaricomycetidae</taxon>
        <taxon>Agaricales</taxon>
        <taxon>Tricholomatineae</taxon>
        <taxon>Lyophyllaceae</taxon>
        <taxon>Tricholomella</taxon>
    </lineage>
</organism>
<feature type="domain" description="RRM" evidence="11">
    <location>
        <begin position="2"/>
        <end position="83"/>
    </location>
</feature>
<dbReference type="OrthoDB" id="439639at2759"/>
<evidence type="ECO:0000313" key="13">
    <source>
        <dbReference type="Proteomes" id="UP000565441"/>
    </source>
</evidence>
<comment type="caution">
    <text evidence="12">The sequence shown here is derived from an EMBL/GenBank/DDBJ whole genome shotgun (WGS) entry which is preliminary data.</text>
</comment>
<comment type="similarity">
    <text evidence="2">Belongs to the RRM MRD1 family.</text>
</comment>
<dbReference type="Gene3D" id="3.30.70.330">
    <property type="match status" value="5"/>
</dbReference>
<sequence>MSRLIIKNLPSYATPARLKEHFEQKGGPGGTLTDFKVALKQDGTSRRFGFVGYKTEREALAAKEWFDRTFIDSTRISVNVIEGAKDAPAPRPNKRPRLGPSPTDDALPEKSKSKKPSTKVTEDAAPSDTQLDEFMKVMKPRNKNVPTWANEDKPEPPVIPVADPDAVEDVPMADDTPARDETISDLDWMKQRMSKKVDIVEKAFEQSDDEDGPKQVDETSKSTQNEQSSAQPEPPKDPTVETILQTARLFVRNLAFSCTDTDLLELFKPFGEISQNRDIRHLTGHQTFGNVDPQGKPIGHQTFGNVDPQGKPIVHIPVDITTKQPKGVAYVTFAQAANAVSAYEELDRKSFQGRLIHILAAVDRKGKVEVEEGEGRKKSVKGEKQAKRKAMAGKEFNWSMLYMNSDAVASSVADRLNIDKASILNPETGDNAAVKLALAETHIIQETKAYLESQGVLLSSFSSRARSDTTILVKNIPYGTTAEQIRELFEPHGDLSRVLVPPAGTMAVVEFDKPDEASKGFRAVAYRRLGNSVIYLEKGPLGMFLDGAVAGPSTYALPKDSALRGVKIAEQEMGDVGAAGEEGEGDGEEPSITGGSTLYVKNLAFSTTQERLTKSFRHLPSFSFARVQTKPDPKRPDGPRLSMGYGFIGFKDAEGAKKALSSLQGFVLDGHQLHVKFAGRGAEEVDKGKGGSVKSNSRTTKMIVKNVPFEATKKDIQALFGSHGHLKSVRLPKKFDSRTRGFAFLDFVSRAEAENAYAALRHTHLLGRHLVLEWAEEAEQDLDTLRKKAGVGYGDGKLMPGKKRKLDLGKTGEEDAEDLEV</sequence>
<dbReference type="PANTHER" id="PTHR48025">
    <property type="entry name" value="OS02G0815200 PROTEIN"/>
    <property type="match status" value="1"/>
</dbReference>
<protein>
    <recommendedName>
        <fullName evidence="3">Multiple RNA-binding domain-containing protein 1</fullName>
    </recommendedName>
</protein>
<feature type="domain" description="RRM" evidence="11">
    <location>
        <begin position="247"/>
        <end position="363"/>
    </location>
</feature>
<dbReference type="Pfam" id="PF00076">
    <property type="entry name" value="RRM_1"/>
    <property type="match status" value="6"/>
</dbReference>
<keyword evidence="13" id="KW-1185">Reference proteome</keyword>
<dbReference type="CDD" id="cd12568">
    <property type="entry name" value="RRM3_MRD1"/>
    <property type="match status" value="1"/>
</dbReference>
<dbReference type="GO" id="GO:0003729">
    <property type="term" value="F:mRNA binding"/>
    <property type="evidence" value="ECO:0007669"/>
    <property type="project" value="TreeGrafter"/>
</dbReference>
<evidence type="ECO:0000256" key="8">
    <source>
        <dbReference type="ARBA" id="ARBA00023274"/>
    </source>
</evidence>
<evidence type="ECO:0000256" key="9">
    <source>
        <dbReference type="PROSITE-ProRule" id="PRU00176"/>
    </source>
</evidence>
<keyword evidence="7" id="KW-0539">Nucleus</keyword>
<name>A0A8H5H8I8_9AGAR</name>
<evidence type="ECO:0000256" key="7">
    <source>
        <dbReference type="ARBA" id="ARBA00023242"/>
    </source>
</evidence>
<evidence type="ECO:0000313" key="12">
    <source>
        <dbReference type="EMBL" id="KAF5378610.1"/>
    </source>
</evidence>
<dbReference type="GO" id="GO:0006364">
    <property type="term" value="P:rRNA processing"/>
    <property type="evidence" value="ECO:0007669"/>
    <property type="project" value="UniProtKB-KW"/>
</dbReference>
<feature type="domain" description="RRM" evidence="11">
    <location>
        <begin position="469"/>
        <end position="541"/>
    </location>
</feature>
<evidence type="ECO:0000256" key="4">
    <source>
        <dbReference type="ARBA" id="ARBA00022552"/>
    </source>
</evidence>
<evidence type="ECO:0000259" key="11">
    <source>
        <dbReference type="PROSITE" id="PS50102"/>
    </source>
</evidence>
<dbReference type="InterPro" id="IPR035979">
    <property type="entry name" value="RBD_domain_sf"/>
</dbReference>
<reference evidence="12 13" key="1">
    <citation type="journal article" date="2020" name="ISME J.">
        <title>Uncovering the hidden diversity of litter-decomposition mechanisms in mushroom-forming fungi.</title>
        <authorList>
            <person name="Floudas D."/>
            <person name="Bentzer J."/>
            <person name="Ahren D."/>
            <person name="Johansson T."/>
            <person name="Persson P."/>
            <person name="Tunlid A."/>
        </authorList>
    </citation>
    <scope>NUCLEOTIDE SEQUENCE [LARGE SCALE GENOMIC DNA]</scope>
    <source>
        <strain evidence="12 13">CBS 661.87</strain>
    </source>
</reference>
<comment type="subcellular location">
    <subcellularLocation>
        <location evidence="1">Nucleus</location>
    </subcellularLocation>
</comment>
<gene>
    <name evidence="12" type="ORF">D9615_007141</name>
</gene>
<feature type="compositionally biased region" description="Polar residues" evidence="10">
    <location>
        <begin position="221"/>
        <end position="231"/>
    </location>
</feature>
<proteinExistence type="inferred from homology"/>
<feature type="region of interest" description="Disordered" evidence="10">
    <location>
        <begin position="144"/>
        <end position="164"/>
    </location>
</feature>
<dbReference type="SUPFAM" id="SSF54928">
    <property type="entry name" value="RNA-binding domain, RBD"/>
    <property type="match status" value="3"/>
</dbReference>
<evidence type="ECO:0000256" key="10">
    <source>
        <dbReference type="SAM" id="MobiDB-lite"/>
    </source>
</evidence>
<feature type="region of interest" description="Disordered" evidence="10">
    <location>
        <begin position="204"/>
        <end position="239"/>
    </location>
</feature>
<dbReference type="AlphaFoldDB" id="A0A8H5H8I8"/>
<evidence type="ECO:0000256" key="3">
    <source>
        <dbReference type="ARBA" id="ARBA00013428"/>
    </source>
</evidence>
<keyword evidence="4" id="KW-0698">rRNA processing</keyword>
<dbReference type="PROSITE" id="PS50102">
    <property type="entry name" value="RRM"/>
    <property type="match status" value="5"/>
</dbReference>
<evidence type="ECO:0000256" key="6">
    <source>
        <dbReference type="ARBA" id="ARBA00022884"/>
    </source>
</evidence>
<dbReference type="GO" id="GO:0005634">
    <property type="term" value="C:nucleus"/>
    <property type="evidence" value="ECO:0007669"/>
    <property type="project" value="UniProtKB-SubCell"/>
</dbReference>
<feature type="domain" description="RRM" evidence="11">
    <location>
        <begin position="700"/>
        <end position="777"/>
    </location>
</feature>
<evidence type="ECO:0000256" key="5">
    <source>
        <dbReference type="ARBA" id="ARBA00022737"/>
    </source>
</evidence>
<dbReference type="InterPro" id="IPR000504">
    <property type="entry name" value="RRM_dom"/>
</dbReference>
<dbReference type="Proteomes" id="UP000565441">
    <property type="component" value="Unassembled WGS sequence"/>
</dbReference>
<dbReference type="EMBL" id="JAACJP010000019">
    <property type="protein sequence ID" value="KAF5378610.1"/>
    <property type="molecule type" value="Genomic_DNA"/>
</dbReference>
<dbReference type="InterPro" id="IPR034482">
    <property type="entry name" value="Mrd1_RRM3"/>
</dbReference>
<dbReference type="InterPro" id="IPR012677">
    <property type="entry name" value="Nucleotide-bd_a/b_plait_sf"/>
</dbReference>
<dbReference type="CDD" id="cd12320">
    <property type="entry name" value="RRM6_RBM19_RRM5_MRD1"/>
    <property type="match status" value="1"/>
</dbReference>
<keyword evidence="5" id="KW-0677">Repeat</keyword>
<feature type="region of interest" description="Disordered" evidence="10">
    <location>
        <begin position="790"/>
        <end position="821"/>
    </location>
</feature>